<name>A0A9X1MQI3_9BACT</name>
<protein>
    <submittedName>
        <fullName evidence="3">Uncharacterized protein</fullName>
    </submittedName>
</protein>
<feature type="transmembrane region" description="Helical" evidence="2">
    <location>
        <begin position="152"/>
        <end position="175"/>
    </location>
</feature>
<evidence type="ECO:0000256" key="2">
    <source>
        <dbReference type="SAM" id="Phobius"/>
    </source>
</evidence>
<keyword evidence="2" id="KW-0472">Membrane</keyword>
<evidence type="ECO:0000256" key="1">
    <source>
        <dbReference type="SAM" id="MobiDB-lite"/>
    </source>
</evidence>
<feature type="transmembrane region" description="Helical" evidence="2">
    <location>
        <begin position="86"/>
        <end position="107"/>
    </location>
</feature>
<dbReference type="EMBL" id="JAJKFT010000010">
    <property type="protein sequence ID" value="MCC9630886.1"/>
    <property type="molecule type" value="Genomic_DNA"/>
</dbReference>
<dbReference type="Proteomes" id="UP001139103">
    <property type="component" value="Unassembled WGS sequence"/>
</dbReference>
<sequence>MTKIICIVLCSVHLLAMGISTLIAAYEIESILVTGVICTATGIISGISALVCGRWTLAAVGFMAPAIAASLVILENSSFHLGPQRAALPFTIIFLINQAIALPTMLVQLRLMLELNPQASRQITLRTLMISVTAFAVCSAIARLFLQSGHGRALLMTIALGLVGLTIVGLGLVVYSAIRSRRGTEELPEREANPEADAMESPFDD</sequence>
<gene>
    <name evidence="3" type="ORF">LOC68_21050</name>
</gene>
<keyword evidence="2" id="KW-0812">Transmembrane</keyword>
<accession>A0A9X1MQI3</accession>
<keyword evidence="2" id="KW-1133">Transmembrane helix</keyword>
<feature type="transmembrane region" description="Helical" evidence="2">
    <location>
        <begin position="57"/>
        <end position="74"/>
    </location>
</feature>
<comment type="caution">
    <text evidence="3">The sequence shown here is derived from an EMBL/GenBank/DDBJ whole genome shotgun (WGS) entry which is preliminary data.</text>
</comment>
<evidence type="ECO:0000313" key="3">
    <source>
        <dbReference type="EMBL" id="MCC9630886.1"/>
    </source>
</evidence>
<dbReference type="RefSeq" id="WP_230222396.1">
    <property type="nucleotide sequence ID" value="NZ_JAJKFT010000010.1"/>
</dbReference>
<dbReference type="AlphaFoldDB" id="A0A9X1MQI3"/>
<feature type="transmembrane region" description="Helical" evidence="2">
    <location>
        <begin position="128"/>
        <end position="146"/>
    </location>
</feature>
<feature type="transmembrane region" description="Helical" evidence="2">
    <location>
        <begin position="34"/>
        <end position="52"/>
    </location>
</feature>
<organism evidence="3 4">
    <name type="scientific">Blastopirellula sediminis</name>
    <dbReference type="NCBI Taxonomy" id="2894196"/>
    <lineage>
        <taxon>Bacteria</taxon>
        <taxon>Pseudomonadati</taxon>
        <taxon>Planctomycetota</taxon>
        <taxon>Planctomycetia</taxon>
        <taxon>Pirellulales</taxon>
        <taxon>Pirellulaceae</taxon>
        <taxon>Blastopirellula</taxon>
    </lineage>
</organism>
<feature type="compositionally biased region" description="Basic and acidic residues" evidence="1">
    <location>
        <begin position="184"/>
        <end position="193"/>
    </location>
</feature>
<reference evidence="3" key="1">
    <citation type="submission" date="2021-11" db="EMBL/GenBank/DDBJ databases">
        <title>Genome sequence.</title>
        <authorList>
            <person name="Sun Q."/>
        </authorList>
    </citation>
    <scope>NUCLEOTIDE SEQUENCE</scope>
    <source>
        <strain evidence="3">JC732</strain>
    </source>
</reference>
<keyword evidence="4" id="KW-1185">Reference proteome</keyword>
<feature type="region of interest" description="Disordered" evidence="1">
    <location>
        <begin position="184"/>
        <end position="205"/>
    </location>
</feature>
<proteinExistence type="predicted"/>
<evidence type="ECO:0000313" key="4">
    <source>
        <dbReference type="Proteomes" id="UP001139103"/>
    </source>
</evidence>